<reference evidence="12" key="1">
    <citation type="submission" date="2023-08" db="EMBL/GenBank/DDBJ databases">
        <title>Black Yeasts Isolated from many extreme environments.</title>
        <authorList>
            <person name="Coleine C."/>
            <person name="Stajich J.E."/>
            <person name="Selbmann L."/>
        </authorList>
    </citation>
    <scope>NUCLEOTIDE SEQUENCE</scope>
    <source>
        <strain evidence="12">CCFEE 5810</strain>
    </source>
</reference>
<name>A0AAN7ZKK9_9PEZI</name>
<evidence type="ECO:0000256" key="3">
    <source>
        <dbReference type="ARBA" id="ARBA00014422"/>
    </source>
</evidence>
<evidence type="ECO:0000259" key="11">
    <source>
        <dbReference type="Pfam" id="PF02776"/>
    </source>
</evidence>
<proteinExistence type="inferred from homology"/>
<keyword evidence="6 9" id="KW-0460">Magnesium</keyword>
<evidence type="ECO:0000259" key="10">
    <source>
        <dbReference type="Pfam" id="PF02775"/>
    </source>
</evidence>
<dbReference type="InterPro" id="IPR011766">
    <property type="entry name" value="TPP_enzyme_TPP-bd"/>
</dbReference>
<dbReference type="GO" id="GO:0004737">
    <property type="term" value="F:pyruvate decarboxylase activity"/>
    <property type="evidence" value="ECO:0007669"/>
    <property type="project" value="TreeGrafter"/>
</dbReference>
<dbReference type="Gene3D" id="3.40.50.970">
    <property type="match status" value="2"/>
</dbReference>
<dbReference type="InterPro" id="IPR047214">
    <property type="entry name" value="TPP_PDC_IPDC"/>
</dbReference>
<dbReference type="Pfam" id="PF02775">
    <property type="entry name" value="TPP_enzyme_C"/>
    <property type="match status" value="1"/>
</dbReference>
<dbReference type="PANTHER" id="PTHR43452:SF11">
    <property type="entry name" value="PYRUVATE DECARBOXYLASE"/>
    <property type="match status" value="1"/>
</dbReference>
<keyword evidence="8" id="KW-0456">Lyase</keyword>
<evidence type="ECO:0000256" key="6">
    <source>
        <dbReference type="ARBA" id="ARBA00022842"/>
    </source>
</evidence>
<comment type="caution">
    <text evidence="12">The sequence shown here is derived from an EMBL/GenBank/DDBJ whole genome shotgun (WGS) entry which is preliminary data.</text>
</comment>
<dbReference type="InterPro" id="IPR012110">
    <property type="entry name" value="PDC/IPDC-like"/>
</dbReference>
<organism evidence="12 13">
    <name type="scientific">Elasticomyces elasticus</name>
    <dbReference type="NCBI Taxonomy" id="574655"/>
    <lineage>
        <taxon>Eukaryota</taxon>
        <taxon>Fungi</taxon>
        <taxon>Dikarya</taxon>
        <taxon>Ascomycota</taxon>
        <taxon>Pezizomycotina</taxon>
        <taxon>Dothideomycetes</taxon>
        <taxon>Dothideomycetidae</taxon>
        <taxon>Mycosphaerellales</taxon>
        <taxon>Teratosphaeriaceae</taxon>
        <taxon>Elasticomyces</taxon>
    </lineage>
</organism>
<keyword evidence="4 9" id="KW-0479">Metal-binding</keyword>
<dbReference type="InterPro" id="IPR029061">
    <property type="entry name" value="THDP-binding"/>
</dbReference>
<dbReference type="PANTHER" id="PTHR43452">
    <property type="entry name" value="PYRUVATE DECARBOXYLASE"/>
    <property type="match status" value="1"/>
</dbReference>
<dbReference type="InterPro" id="IPR047213">
    <property type="entry name" value="TPP_PYR_PDC_IPDC-like"/>
</dbReference>
<sequence>MAKSIPVAKYLYQRLRELNCHSVHGVPGDFFLRALDHIRPAGLKWIGNANELCAGYAADGYARAGHSIAARQSGSGPKVGALFTTYGVGELSAINAVAGSYAESIPVVHLVGTPSQKAWQTSSAARPIHHTLGDGRMDVYAEMAKQITCAQTKFHNYDRIEDAVRAYDETLQECVLRSKPVYVSIPVDMMEAPVPSELLAKPLQLIAKGETSSVEDDLARKIAERIRTARAPLLVVDGLSYPYDLLAEVNALADMIPTACFGSAMGAVESDAKYWLGTVSGPTEYSESADVVLIAGPMLSDTNTAAWTAIPPTEDRVLFNLASVEMAGTVHQVLGKKVLQRLLLELSSNPLTPVRLPARQLSKNPSVHTQITQDVFWSTMSALLKPDDTVLLANGTPLIGGRDMEFPLRTQVVASSIWCSIGQMLPAAQGISLAKRDLGLPGRTILFEGDGSFQVTCQAISDIIRCKLDVTIFIVNNAGYTYERWLNGMEADYNDVPGWRYIELAKMFGAPSDYPVLTVTVRTMTKLRDLLAHENIHDGKGLKIVDVVMDAEDVPEKAKAGLRRAGEALRL</sequence>
<keyword evidence="7" id="KW-0786">Thiamine pyrophosphate</keyword>
<dbReference type="GO" id="GO:0005634">
    <property type="term" value="C:nucleus"/>
    <property type="evidence" value="ECO:0007669"/>
    <property type="project" value="TreeGrafter"/>
</dbReference>
<protein>
    <recommendedName>
        <fullName evidence="3">Pyruvate decarboxylase</fullName>
    </recommendedName>
</protein>
<feature type="domain" description="Thiamine pyrophosphate enzyme N-terminal TPP-binding" evidence="11">
    <location>
        <begin position="7"/>
        <end position="120"/>
    </location>
</feature>
<dbReference type="Proteomes" id="UP001310594">
    <property type="component" value="Unassembled WGS sequence"/>
</dbReference>
<comment type="similarity">
    <text evidence="2">Belongs to the TPP enzyme family.</text>
</comment>
<dbReference type="SUPFAM" id="SSF52467">
    <property type="entry name" value="DHS-like NAD/FAD-binding domain"/>
    <property type="match status" value="1"/>
</dbReference>
<dbReference type="EMBL" id="JAVRQU010000027">
    <property type="protein sequence ID" value="KAK5690004.1"/>
    <property type="molecule type" value="Genomic_DNA"/>
</dbReference>
<dbReference type="GO" id="GO:0030976">
    <property type="term" value="F:thiamine pyrophosphate binding"/>
    <property type="evidence" value="ECO:0007669"/>
    <property type="project" value="InterPro"/>
</dbReference>
<evidence type="ECO:0000256" key="8">
    <source>
        <dbReference type="ARBA" id="ARBA00023239"/>
    </source>
</evidence>
<dbReference type="Pfam" id="PF02776">
    <property type="entry name" value="TPP_enzyme_N"/>
    <property type="match status" value="1"/>
</dbReference>
<dbReference type="PIRSF" id="PIRSF036565">
    <property type="entry name" value="Pyruvt_ip_decrb"/>
    <property type="match status" value="1"/>
</dbReference>
<feature type="binding site" evidence="9">
    <location>
        <position position="479"/>
    </location>
    <ligand>
        <name>Mg(2+)</name>
        <dbReference type="ChEBI" id="CHEBI:18420"/>
    </ligand>
</feature>
<evidence type="ECO:0000313" key="12">
    <source>
        <dbReference type="EMBL" id="KAK5690004.1"/>
    </source>
</evidence>
<accession>A0AAN7ZKK9</accession>
<gene>
    <name evidence="12" type="ORF">LTR97_012488</name>
</gene>
<dbReference type="GO" id="GO:0000949">
    <property type="term" value="P:aromatic amino acid family catabolic process to alcohol via Ehrlich pathway"/>
    <property type="evidence" value="ECO:0007669"/>
    <property type="project" value="TreeGrafter"/>
</dbReference>
<evidence type="ECO:0000256" key="4">
    <source>
        <dbReference type="ARBA" id="ARBA00022723"/>
    </source>
</evidence>
<dbReference type="CDD" id="cd07038">
    <property type="entry name" value="TPP_PYR_PDC_IPDC_like"/>
    <property type="match status" value="1"/>
</dbReference>
<dbReference type="AlphaFoldDB" id="A0AAN7ZKK9"/>
<dbReference type="GO" id="GO:0046872">
    <property type="term" value="F:metal ion binding"/>
    <property type="evidence" value="ECO:0007669"/>
    <property type="project" value="UniProtKB-KW"/>
</dbReference>
<evidence type="ECO:0000256" key="2">
    <source>
        <dbReference type="ARBA" id="ARBA00007812"/>
    </source>
</evidence>
<dbReference type="Gene3D" id="3.40.50.1220">
    <property type="entry name" value="TPP-binding domain"/>
    <property type="match status" value="1"/>
</dbReference>
<dbReference type="SUPFAM" id="SSF52518">
    <property type="entry name" value="Thiamin diphosphate-binding fold (THDP-binding)"/>
    <property type="match status" value="2"/>
</dbReference>
<feature type="domain" description="Thiamine pyrophosphate enzyme TPP-binding" evidence="10">
    <location>
        <begin position="409"/>
        <end position="532"/>
    </location>
</feature>
<evidence type="ECO:0000256" key="1">
    <source>
        <dbReference type="ARBA" id="ARBA00001964"/>
    </source>
</evidence>
<dbReference type="InterPro" id="IPR012001">
    <property type="entry name" value="Thiamin_PyroP_enz_TPP-bd_dom"/>
</dbReference>
<comment type="cofactor">
    <cofactor evidence="1">
        <name>thiamine diphosphate</name>
        <dbReference type="ChEBI" id="CHEBI:58937"/>
    </cofactor>
</comment>
<keyword evidence="5" id="KW-0210">Decarboxylase</keyword>
<feature type="binding site" evidence="9">
    <location>
        <position position="477"/>
    </location>
    <ligand>
        <name>Mg(2+)</name>
        <dbReference type="ChEBI" id="CHEBI:18420"/>
    </ligand>
</feature>
<feature type="binding site" evidence="9">
    <location>
        <position position="450"/>
    </location>
    <ligand>
        <name>Mg(2+)</name>
        <dbReference type="ChEBI" id="CHEBI:18420"/>
    </ligand>
</feature>
<dbReference type="CDD" id="cd02005">
    <property type="entry name" value="TPP_PDC_IPDC"/>
    <property type="match status" value="1"/>
</dbReference>
<dbReference type="InterPro" id="IPR029035">
    <property type="entry name" value="DHS-like_NAD/FAD-binding_dom"/>
</dbReference>
<evidence type="ECO:0000256" key="9">
    <source>
        <dbReference type="PIRSR" id="PIRSR036565-2"/>
    </source>
</evidence>
<dbReference type="FunFam" id="3.40.50.970:FF:000024">
    <property type="entry name" value="Pyruvate decarboxylase isozyme"/>
    <property type="match status" value="1"/>
</dbReference>
<comment type="cofactor">
    <cofactor evidence="9">
        <name>Mg(2+)</name>
        <dbReference type="ChEBI" id="CHEBI:18420"/>
    </cofactor>
    <text evidence="9">Binds 1 Mg(2+) per subunit.</text>
</comment>
<evidence type="ECO:0000313" key="13">
    <source>
        <dbReference type="Proteomes" id="UP001310594"/>
    </source>
</evidence>
<evidence type="ECO:0000256" key="5">
    <source>
        <dbReference type="ARBA" id="ARBA00022793"/>
    </source>
</evidence>
<evidence type="ECO:0000256" key="7">
    <source>
        <dbReference type="ARBA" id="ARBA00023052"/>
    </source>
</evidence>
<dbReference type="GO" id="GO:0005829">
    <property type="term" value="C:cytosol"/>
    <property type="evidence" value="ECO:0007669"/>
    <property type="project" value="TreeGrafter"/>
</dbReference>